<dbReference type="AlphaFoldDB" id="A0A7J5AZP7"/>
<dbReference type="InterPro" id="IPR011201">
    <property type="entry name" value="Zinc-ribbon_6_bact"/>
</dbReference>
<dbReference type="Pfam" id="PF10005">
    <property type="entry name" value="Zn_ribbon_DZR_6"/>
    <property type="match status" value="1"/>
</dbReference>
<feature type="domain" description="Zinc-ribbon" evidence="1">
    <location>
        <begin position="3"/>
        <end position="74"/>
    </location>
</feature>
<gene>
    <name evidence="2" type="ORF">F8O03_15520</name>
</gene>
<dbReference type="PIRSF" id="PIRSF012641">
    <property type="entry name" value="UCP012641"/>
    <property type="match status" value="1"/>
</dbReference>
<name>A0A7J5AZP7_9MICO</name>
<sequence>MLESLSCAACATPIAFHDETQAFVDVSGGPVLIDGRLWRACGNRDWQCNWLVEDGIATASCLSCRLVRRRPDLDDTLALEKLAEANADKRRLLAQCLHLRLPVESYADREGGLGFDLLSSRSSGQRITIGHANGIITIDLAETLDAHREALRVRLGEPYRTLLGHFRHEIGHYYQSILLDDEALLSECRELFGDERTSYREALDRHYRLGAPAGWSASYISEYATMHPWEDFAETFAHYLHILGSLWTAAASNVHLQPSTTPLADYTEEPIERVLADWHEVSLLLNRFSRAMGQNDLYPFVLNAPTEVKLGFMHRIVTRITRRASTTS</sequence>
<keyword evidence="3" id="KW-1185">Reference proteome</keyword>
<evidence type="ECO:0000313" key="3">
    <source>
        <dbReference type="Proteomes" id="UP000490386"/>
    </source>
</evidence>
<accession>A0A7J5AZP7</accession>
<protein>
    <recommendedName>
        <fullName evidence="1">Zinc-ribbon domain-containing protein</fullName>
    </recommendedName>
</protein>
<dbReference type="OrthoDB" id="256753at2"/>
<dbReference type="EMBL" id="WBJX01000006">
    <property type="protein sequence ID" value="KAB1636574.1"/>
    <property type="molecule type" value="Genomic_DNA"/>
</dbReference>
<evidence type="ECO:0000259" key="1">
    <source>
        <dbReference type="Pfam" id="PF10005"/>
    </source>
</evidence>
<proteinExistence type="predicted"/>
<organism evidence="2 3">
    <name type="scientific">Pseudoclavibacter terrae</name>
    <dbReference type="NCBI Taxonomy" id="1530195"/>
    <lineage>
        <taxon>Bacteria</taxon>
        <taxon>Bacillati</taxon>
        <taxon>Actinomycetota</taxon>
        <taxon>Actinomycetes</taxon>
        <taxon>Micrococcales</taxon>
        <taxon>Microbacteriaceae</taxon>
        <taxon>Pseudoclavibacter</taxon>
    </lineage>
</organism>
<dbReference type="InterPro" id="IPR031321">
    <property type="entry name" value="UCP012641"/>
</dbReference>
<comment type="caution">
    <text evidence="2">The sequence shown here is derived from an EMBL/GenBank/DDBJ whole genome shotgun (WGS) entry which is preliminary data.</text>
</comment>
<reference evidence="2 3" key="1">
    <citation type="submission" date="2019-09" db="EMBL/GenBank/DDBJ databases">
        <title>Phylogeny of genus Pseudoclavibacter and closely related genus.</title>
        <authorList>
            <person name="Li Y."/>
        </authorList>
    </citation>
    <scope>NUCLEOTIDE SEQUENCE [LARGE SCALE GENOMIC DNA]</scope>
    <source>
        <strain evidence="2 3">THG-MD12</strain>
    </source>
</reference>
<evidence type="ECO:0000313" key="2">
    <source>
        <dbReference type="EMBL" id="KAB1636574.1"/>
    </source>
</evidence>
<dbReference type="Pfam" id="PF15887">
    <property type="entry name" value="Peptidase_Mx"/>
    <property type="match status" value="1"/>
</dbReference>
<dbReference type="Gene3D" id="3.40.390.70">
    <property type="match status" value="1"/>
</dbReference>
<dbReference type="Proteomes" id="UP000490386">
    <property type="component" value="Unassembled WGS sequence"/>
</dbReference>